<dbReference type="EMBL" id="OX458333">
    <property type="protein sequence ID" value="CAI8734643.1"/>
    <property type="molecule type" value="Genomic_DNA"/>
</dbReference>
<name>A0ABM9HX37_9GAMM</name>
<accession>A0ABM9HX37</accession>
<keyword evidence="2" id="KW-1185">Reference proteome</keyword>
<reference evidence="1 2" key="1">
    <citation type="submission" date="2023-03" db="EMBL/GenBank/DDBJ databases">
        <authorList>
            <person name="Pearce D."/>
        </authorList>
    </citation>
    <scope>NUCLEOTIDE SEQUENCE [LARGE SCALE GENOMIC DNA]</scope>
    <source>
        <strain evidence="1">Msz</strain>
    </source>
</reference>
<evidence type="ECO:0000313" key="2">
    <source>
        <dbReference type="Proteomes" id="UP001162030"/>
    </source>
</evidence>
<protein>
    <submittedName>
        <fullName evidence="1">Uncharacterized protein</fullName>
    </submittedName>
</protein>
<organism evidence="1 2">
    <name type="scientific">Methylocaldum szegediense</name>
    <dbReference type="NCBI Taxonomy" id="73780"/>
    <lineage>
        <taxon>Bacteria</taxon>
        <taxon>Pseudomonadati</taxon>
        <taxon>Pseudomonadota</taxon>
        <taxon>Gammaproteobacteria</taxon>
        <taxon>Methylococcales</taxon>
        <taxon>Methylococcaceae</taxon>
        <taxon>Methylocaldum</taxon>
    </lineage>
</organism>
<proteinExistence type="predicted"/>
<sequence length="63" mass="7626">MRIDTKWHRFSPVEFQNPNDVSNEEWTFMALYFTLMKTDVPQRQQDLREIFNGLHWLVRAGAL</sequence>
<evidence type="ECO:0000313" key="1">
    <source>
        <dbReference type="EMBL" id="CAI8734643.1"/>
    </source>
</evidence>
<gene>
    <name evidence="1" type="ORF">MSZNOR_0347</name>
</gene>
<dbReference type="Proteomes" id="UP001162030">
    <property type="component" value="Chromosome"/>
</dbReference>